<reference evidence="10 11" key="1">
    <citation type="journal article" date="2010" name="Nat. Biotechnol.">
        <title>Genome sequence of the model mushroom Schizophyllum commune.</title>
        <authorList>
            <person name="Ohm R.A."/>
            <person name="de Jong J.F."/>
            <person name="Lugones L.G."/>
            <person name="Aerts A."/>
            <person name="Kothe E."/>
            <person name="Stajich J.E."/>
            <person name="de Vries R.P."/>
            <person name="Record E."/>
            <person name="Levasseur A."/>
            <person name="Baker S.E."/>
            <person name="Bartholomew K.A."/>
            <person name="Coutinho P.M."/>
            <person name="Erdmann S."/>
            <person name="Fowler T.J."/>
            <person name="Gathman A.C."/>
            <person name="Lombard V."/>
            <person name="Henrissat B."/>
            <person name="Knabe N."/>
            <person name="Kuees U."/>
            <person name="Lilly W.W."/>
            <person name="Lindquist E."/>
            <person name="Lucas S."/>
            <person name="Magnuson J.K."/>
            <person name="Piumi F."/>
            <person name="Raudaskoski M."/>
            <person name="Salamov A."/>
            <person name="Schmutz J."/>
            <person name="Schwarze F.W.M.R."/>
            <person name="vanKuyk P.A."/>
            <person name="Horton J.S."/>
            <person name="Grigoriev I.V."/>
            <person name="Woesten H.A.B."/>
        </authorList>
    </citation>
    <scope>NUCLEOTIDE SEQUENCE [LARGE SCALE GENOMIC DNA]</scope>
    <source>
        <strain evidence="11">H4-8 / FGSC 9210</strain>
    </source>
</reference>
<evidence type="ECO:0000256" key="3">
    <source>
        <dbReference type="ARBA" id="ARBA00020983"/>
    </source>
</evidence>
<dbReference type="PANTHER" id="PTHR21311:SF0">
    <property type="entry name" value="CONSERVED OLIGOMERIC GOLGI COMPLEX SUBUNIT 8"/>
    <property type="match status" value="1"/>
</dbReference>
<evidence type="ECO:0000256" key="8">
    <source>
        <dbReference type="ARBA" id="ARBA00031347"/>
    </source>
</evidence>
<evidence type="ECO:0000256" key="4">
    <source>
        <dbReference type="ARBA" id="ARBA00022448"/>
    </source>
</evidence>
<feature type="compositionally biased region" description="Polar residues" evidence="9">
    <location>
        <begin position="438"/>
        <end position="450"/>
    </location>
</feature>
<dbReference type="SUPFAM" id="SSF74788">
    <property type="entry name" value="Cullin repeat-like"/>
    <property type="match status" value="1"/>
</dbReference>
<dbReference type="eggNOG" id="KOG2069">
    <property type="taxonomic scope" value="Eukaryota"/>
</dbReference>
<dbReference type="GO" id="GO:0000139">
    <property type="term" value="C:Golgi membrane"/>
    <property type="evidence" value="ECO:0007669"/>
    <property type="project" value="UniProtKB-SubCell"/>
</dbReference>
<feature type="non-terminal residue" evidence="10">
    <location>
        <position position="596"/>
    </location>
</feature>
<protein>
    <recommendedName>
        <fullName evidence="3">Conserved oligomeric Golgi complex subunit 8</fullName>
    </recommendedName>
    <alternativeName>
        <fullName evidence="8">Component of oligomeric Golgi complex 8</fullName>
    </alternativeName>
</protein>
<name>D8PM41_SCHCM</name>
<dbReference type="STRING" id="578458.D8PM41"/>
<gene>
    <name evidence="10" type="ORF">SCHCODRAFT_103435</name>
</gene>
<keyword evidence="6" id="KW-0333">Golgi apparatus</keyword>
<evidence type="ECO:0000256" key="7">
    <source>
        <dbReference type="ARBA" id="ARBA00023136"/>
    </source>
</evidence>
<dbReference type="InParanoid" id="D8PM41"/>
<evidence type="ECO:0000313" key="11">
    <source>
        <dbReference type="Proteomes" id="UP000007431"/>
    </source>
</evidence>
<organism evidence="11">
    <name type="scientific">Schizophyllum commune (strain H4-8 / FGSC 9210)</name>
    <name type="common">Split gill fungus</name>
    <dbReference type="NCBI Taxonomy" id="578458"/>
    <lineage>
        <taxon>Eukaryota</taxon>
        <taxon>Fungi</taxon>
        <taxon>Dikarya</taxon>
        <taxon>Basidiomycota</taxon>
        <taxon>Agaricomycotina</taxon>
        <taxon>Agaricomycetes</taxon>
        <taxon>Agaricomycetidae</taxon>
        <taxon>Agaricales</taxon>
        <taxon>Schizophyllaceae</taxon>
        <taxon>Schizophyllum</taxon>
    </lineage>
</organism>
<keyword evidence="11" id="KW-1185">Reference proteome</keyword>
<feature type="region of interest" description="Disordered" evidence="9">
    <location>
        <begin position="415"/>
        <end position="462"/>
    </location>
</feature>
<dbReference type="FunCoup" id="D8PM41">
    <property type="interactions" value="53"/>
</dbReference>
<dbReference type="InterPro" id="IPR007255">
    <property type="entry name" value="COG8"/>
</dbReference>
<keyword evidence="5" id="KW-0653">Protein transport</keyword>
<sequence length="596" mass="62803">MEVGAEAASLPDLLSKEPLSTAQRAYLTHLTSLPLDNLLTEPGALQTQAHHLTSSLTSLTHTSYPTFLALHATTKSLSASLDTFSNALDGLLDTSLPALEAAAANWHTRTDAVVRERNKARAVLEQHDKLRDLLDIPLLIDTCVRNGFFAEALQLAAHAEAAAASSSSSASPPPPILRSVLAEVHASIAQMLRALLATLHEPARKLPALYKAVAFLRRMPAFAADAEDPEELLALAFLSGRHACVRAALEPVARDVQRLAGAPAPLGEREREDLTRGVRKYIDVWREGVHDVVSQYTSIFLPTSTTTAASAPASDPAPIVHAQLSAYASNALMTHLLPVLRVALPQLPLSALPPVLTQLTYCATAFARSGLDFRAAVAGLAADAVRSAVTGDFGRAARTFAGECVKARASMAPAAPTRSSLDGRRSLDARGSLDGRSSLDSQRYQPSTWLAPSGAPAPRPAEMLAGPAHVPPSALAAYPPLATFANALLTALNGLRLLAPVEVLPALRSSLDAALAEAGGALVGYVGAAVGHKERDASLRGGEMFFDVLVPYVRRALVEGVYGGKVGEGDLDGELADVMRDWEAWRAASVVSSPIE</sequence>
<dbReference type="GO" id="GO:0006891">
    <property type="term" value="P:intra-Golgi vesicle-mediated transport"/>
    <property type="evidence" value="ECO:0007669"/>
    <property type="project" value="TreeGrafter"/>
</dbReference>
<comment type="subcellular location">
    <subcellularLocation>
        <location evidence="1">Golgi apparatus membrane</location>
        <topology evidence="1">Peripheral membrane protein</topology>
    </subcellularLocation>
</comment>
<dbReference type="GO" id="GO:0015031">
    <property type="term" value="P:protein transport"/>
    <property type="evidence" value="ECO:0007669"/>
    <property type="project" value="UniProtKB-KW"/>
</dbReference>
<evidence type="ECO:0000256" key="6">
    <source>
        <dbReference type="ARBA" id="ARBA00023034"/>
    </source>
</evidence>
<evidence type="ECO:0000256" key="9">
    <source>
        <dbReference type="SAM" id="MobiDB-lite"/>
    </source>
</evidence>
<evidence type="ECO:0000256" key="1">
    <source>
        <dbReference type="ARBA" id="ARBA00004395"/>
    </source>
</evidence>
<feature type="compositionally biased region" description="Basic and acidic residues" evidence="9">
    <location>
        <begin position="421"/>
        <end position="433"/>
    </location>
</feature>
<proteinExistence type="inferred from homology"/>
<dbReference type="Proteomes" id="UP000007431">
    <property type="component" value="Unassembled WGS sequence"/>
</dbReference>
<dbReference type="EMBL" id="GL377302">
    <property type="protein sequence ID" value="EFJ03450.1"/>
    <property type="molecule type" value="Genomic_DNA"/>
</dbReference>
<keyword evidence="4" id="KW-0813">Transport</keyword>
<keyword evidence="7" id="KW-0472">Membrane</keyword>
<dbReference type="HOGENOM" id="CLU_017968_2_0_1"/>
<evidence type="ECO:0000256" key="2">
    <source>
        <dbReference type="ARBA" id="ARBA00006419"/>
    </source>
</evidence>
<dbReference type="OMA" id="WETWPSS"/>
<dbReference type="InterPro" id="IPR016159">
    <property type="entry name" value="Cullin_repeat-like_dom_sf"/>
</dbReference>
<evidence type="ECO:0000256" key="5">
    <source>
        <dbReference type="ARBA" id="ARBA00022927"/>
    </source>
</evidence>
<accession>D8PM41</accession>
<dbReference type="Pfam" id="PF04124">
    <property type="entry name" value="Dor1"/>
    <property type="match status" value="1"/>
</dbReference>
<dbReference type="AlphaFoldDB" id="D8PM41"/>
<evidence type="ECO:0000313" key="10">
    <source>
        <dbReference type="EMBL" id="EFJ03450.1"/>
    </source>
</evidence>
<comment type="similarity">
    <text evidence="2">Belongs to the COG8 family.</text>
</comment>
<dbReference type="VEuPathDB" id="FungiDB:SCHCODRAFT_02613590"/>
<dbReference type="GO" id="GO:0017119">
    <property type="term" value="C:Golgi transport complex"/>
    <property type="evidence" value="ECO:0007669"/>
    <property type="project" value="InterPro"/>
</dbReference>
<dbReference type="PANTHER" id="PTHR21311">
    <property type="entry name" value="CONSERVED OLIGOMERIC GOLGI COMPLEX COMPONENT 8"/>
    <property type="match status" value="1"/>
</dbReference>